<protein>
    <submittedName>
        <fullName evidence="3">Prephenate dehydrogenase</fullName>
    </submittedName>
</protein>
<dbReference type="Pfam" id="PF26213">
    <property type="entry name" value="TYRAAT1_C"/>
    <property type="match status" value="1"/>
</dbReference>
<evidence type="ECO:0000313" key="4">
    <source>
        <dbReference type="Proteomes" id="UP000192343"/>
    </source>
</evidence>
<dbReference type="InterPro" id="IPR008927">
    <property type="entry name" value="6-PGluconate_DH-like_C_sf"/>
</dbReference>
<dbReference type="Proteomes" id="UP000192343">
    <property type="component" value="Unassembled WGS sequence"/>
</dbReference>
<comment type="caution">
    <text evidence="3">The sequence shown here is derived from an EMBL/GenBank/DDBJ whole genome shotgun (WGS) entry which is preliminary data.</text>
</comment>
<dbReference type="SUPFAM" id="SSF51735">
    <property type="entry name" value="NAD(P)-binding Rossmann-fold domains"/>
    <property type="match status" value="1"/>
</dbReference>
<sequence>MKLGVYGLGRFGAFWASRLADFTDVVAYSRTPKSGIDSRIELVSEDKLVDCDAVVLCVAISAMEDVVRRLAGRLKPGALVMDTCSVKVYPVSVMKRLLPESIQILGTHPMFGPDSGRNGITGLPLVYSPVRTDASADSFFRDLFNSMRLQLVEMSPDEHDKSAAYTQGITHFLGRVLQDLHLEPSPMATLGYSKLLEIIEQTCNDPEQLFLDLQRYNPHTHEMRESLKSSLDRFMTKLKEVPGLPA</sequence>
<feature type="domain" description="Prephenate/arogenate dehydrogenase" evidence="2">
    <location>
        <begin position="1"/>
        <end position="246"/>
    </location>
</feature>
<dbReference type="Pfam" id="PF02153">
    <property type="entry name" value="PDH_N"/>
    <property type="match status" value="1"/>
</dbReference>
<dbReference type="GO" id="GO:0070403">
    <property type="term" value="F:NAD+ binding"/>
    <property type="evidence" value="ECO:0007669"/>
    <property type="project" value="InterPro"/>
</dbReference>
<dbReference type="EMBL" id="MWQY01000013">
    <property type="protein sequence ID" value="ORC34516.1"/>
    <property type="molecule type" value="Genomic_DNA"/>
</dbReference>
<dbReference type="InterPro" id="IPR059064">
    <property type="entry name" value="TYRAAT2_C"/>
</dbReference>
<dbReference type="AlphaFoldDB" id="A0A1Y1RWG1"/>
<dbReference type="PANTHER" id="PTHR43207">
    <property type="entry name" value="AROGENATE DEHYDROGENASE-RELATED"/>
    <property type="match status" value="1"/>
</dbReference>
<dbReference type="PANTHER" id="PTHR43207:SF4">
    <property type="entry name" value="AROGENATE DEHYDROGENASE 2, CHLOROPLASTIC"/>
    <property type="match status" value="1"/>
</dbReference>
<evidence type="ECO:0000313" key="3">
    <source>
        <dbReference type="EMBL" id="ORC34516.1"/>
    </source>
</evidence>
<dbReference type="GO" id="GO:0004665">
    <property type="term" value="F:prephenate dehydrogenase (NADP+) activity"/>
    <property type="evidence" value="ECO:0007669"/>
    <property type="project" value="InterPro"/>
</dbReference>
<dbReference type="InterPro" id="IPR036291">
    <property type="entry name" value="NAD(P)-bd_dom_sf"/>
</dbReference>
<gene>
    <name evidence="3" type="ORF">B4O97_12815</name>
</gene>
<keyword evidence="1" id="KW-0560">Oxidoreductase</keyword>
<dbReference type="RefSeq" id="WP_083051377.1">
    <property type="nucleotide sequence ID" value="NZ_MWQY01000013.1"/>
</dbReference>
<name>A0A1Y1RWG1_9SPIO</name>
<dbReference type="Gene3D" id="3.40.50.720">
    <property type="entry name" value="NAD(P)-binding Rossmann-like Domain"/>
    <property type="match status" value="1"/>
</dbReference>
<proteinExistence type="predicted"/>
<dbReference type="SUPFAM" id="SSF48179">
    <property type="entry name" value="6-phosphogluconate dehydrogenase C-terminal domain-like"/>
    <property type="match status" value="1"/>
</dbReference>
<keyword evidence="4" id="KW-1185">Reference proteome</keyword>
<dbReference type="GO" id="GO:0033730">
    <property type="term" value="F:arogenate dehydrogenase (NADP+) activity"/>
    <property type="evidence" value="ECO:0007669"/>
    <property type="project" value="InterPro"/>
</dbReference>
<reference evidence="3 4" key="1">
    <citation type="submission" date="2017-03" db="EMBL/GenBank/DDBJ databases">
        <title>Draft Genome sequence of Marispirochaeta sp. strain JC444.</title>
        <authorList>
            <person name="Shivani Y."/>
            <person name="Subhash Y."/>
            <person name="Sasikala C."/>
            <person name="Ramana C."/>
        </authorList>
    </citation>
    <scope>NUCLEOTIDE SEQUENCE [LARGE SCALE GENOMIC DNA]</scope>
    <source>
        <strain evidence="3 4">JC444</strain>
    </source>
</reference>
<dbReference type="InterPro" id="IPR046826">
    <property type="entry name" value="PDH_N"/>
</dbReference>
<dbReference type="GO" id="GO:0008977">
    <property type="term" value="F:prephenate dehydrogenase (NAD+) activity"/>
    <property type="evidence" value="ECO:0007669"/>
    <property type="project" value="InterPro"/>
</dbReference>
<evidence type="ECO:0000259" key="2">
    <source>
        <dbReference type="PROSITE" id="PS51176"/>
    </source>
</evidence>
<evidence type="ECO:0000256" key="1">
    <source>
        <dbReference type="ARBA" id="ARBA00023002"/>
    </source>
</evidence>
<dbReference type="InterPro" id="IPR045011">
    <property type="entry name" value="TYRAAT1/2"/>
</dbReference>
<dbReference type="InterPro" id="IPR003099">
    <property type="entry name" value="Prephen_DH"/>
</dbReference>
<dbReference type="GO" id="GO:0006571">
    <property type="term" value="P:tyrosine biosynthetic process"/>
    <property type="evidence" value="ECO:0007669"/>
    <property type="project" value="InterPro"/>
</dbReference>
<organism evidence="3 4">
    <name type="scientific">Marispirochaeta aestuarii</name>
    <dbReference type="NCBI Taxonomy" id="1963862"/>
    <lineage>
        <taxon>Bacteria</taxon>
        <taxon>Pseudomonadati</taxon>
        <taxon>Spirochaetota</taxon>
        <taxon>Spirochaetia</taxon>
        <taxon>Spirochaetales</taxon>
        <taxon>Spirochaetaceae</taxon>
        <taxon>Marispirochaeta</taxon>
    </lineage>
</organism>
<dbReference type="PROSITE" id="PS51176">
    <property type="entry name" value="PDH_ADH"/>
    <property type="match status" value="1"/>
</dbReference>
<accession>A0A1Y1RWG1</accession>
<dbReference type="STRING" id="1963862.B4O97_12815"/>
<dbReference type="OrthoDB" id="9802008at2"/>